<sequence>MAGCGELEDEFETPMEAFDGPGGPGELAGMGAGPHSGSSPTLPVGSPAVTCPGARLIGLLDSPNASCNLGGTLPFNWDGYPMFSEGSPGLLALGAPVPGELGRYCVFEREAPPMDPQDYVEMFQAIELATTIELTEVAVDCMGEFPQADLNDAAVVEGMETAFDLNVDRVDDLMGTDWKRSNIDVTLLDTVPLGAANPVNKHGLQLAAVIDRIACPVYDPGCSGAIRNLLAMPRENWVDEPDWSRGGHHGTQGDIAMAVYQAVGEWEARLGSPSASDRLILNLSLGWDRDAQGAFNTGRAATMALISALEYARCKGALVFTAAGNNADEACPGSHTGPLAPAMFEEHPALDALACASEGYSGGGSGLPVFGTSSYTPLVYAVGAVDGLDQPLVNSRAGGQPRLVATGINGVNASSGFKALSGTSVASAVASATAALIWSYDETRTPDEVAELLHSTGWATGATADFSLAGTPAPMDVRRISVCAALDQACAGEPPFLCPQPGCAAEAPLSDAGLGDFSTQVDLVLATATVDAYTGAVTEVPICLPGPWTNLADPQPEVPVCPYCNIDIPPEDDSVDPDDVLSMSLHAEYATETILGVTLTTYDSARTATVHRFATEVIDSLNDGSSGVTTVTLDVPDATVASLEFTIESASGDVYSQANAITVNAR</sequence>
<dbReference type="Pfam" id="PF00082">
    <property type="entry name" value="Peptidase_S8"/>
    <property type="match status" value="1"/>
</dbReference>
<protein>
    <recommendedName>
        <fullName evidence="2">Peptidase S8/S53 domain-containing protein</fullName>
    </recommendedName>
</protein>
<dbReference type="CDD" id="cd00306">
    <property type="entry name" value="Peptidases_S8_S53"/>
    <property type="match status" value="1"/>
</dbReference>
<dbReference type="GO" id="GO:0006508">
    <property type="term" value="P:proteolysis"/>
    <property type="evidence" value="ECO:0007669"/>
    <property type="project" value="InterPro"/>
</dbReference>
<gene>
    <name evidence="3" type="ORF">PPSIR1_13745</name>
</gene>
<dbReference type="eggNOG" id="COG1404">
    <property type="taxonomic scope" value="Bacteria"/>
</dbReference>
<organism evidence="3 4">
    <name type="scientific">Plesiocystis pacifica SIR-1</name>
    <dbReference type="NCBI Taxonomy" id="391625"/>
    <lineage>
        <taxon>Bacteria</taxon>
        <taxon>Pseudomonadati</taxon>
        <taxon>Myxococcota</taxon>
        <taxon>Polyangia</taxon>
        <taxon>Nannocystales</taxon>
        <taxon>Nannocystaceae</taxon>
        <taxon>Plesiocystis</taxon>
    </lineage>
</organism>
<feature type="region of interest" description="Disordered" evidence="1">
    <location>
        <begin position="14"/>
        <end position="45"/>
    </location>
</feature>
<proteinExistence type="predicted"/>
<evidence type="ECO:0000259" key="2">
    <source>
        <dbReference type="Pfam" id="PF00082"/>
    </source>
</evidence>
<dbReference type="InterPro" id="IPR000209">
    <property type="entry name" value="Peptidase_S8/S53_dom"/>
</dbReference>
<accession>A6GKA3</accession>
<dbReference type="EMBL" id="ABCS01000188">
    <property type="protein sequence ID" value="EDM73696.1"/>
    <property type="molecule type" value="Genomic_DNA"/>
</dbReference>
<name>A6GKA3_9BACT</name>
<feature type="domain" description="Peptidase S8/S53" evidence="2">
    <location>
        <begin position="248"/>
        <end position="456"/>
    </location>
</feature>
<feature type="compositionally biased region" description="Gly residues" evidence="1">
    <location>
        <begin position="20"/>
        <end position="34"/>
    </location>
</feature>
<dbReference type="AlphaFoldDB" id="A6GKA3"/>
<evidence type="ECO:0000313" key="3">
    <source>
        <dbReference type="EMBL" id="EDM73696.1"/>
    </source>
</evidence>
<reference evidence="3 4" key="1">
    <citation type="submission" date="2007-06" db="EMBL/GenBank/DDBJ databases">
        <authorList>
            <person name="Shimkets L."/>
            <person name="Ferriera S."/>
            <person name="Johnson J."/>
            <person name="Kravitz S."/>
            <person name="Beeson K."/>
            <person name="Sutton G."/>
            <person name="Rogers Y.-H."/>
            <person name="Friedman R."/>
            <person name="Frazier M."/>
            <person name="Venter J.C."/>
        </authorList>
    </citation>
    <scope>NUCLEOTIDE SEQUENCE [LARGE SCALE GENOMIC DNA]</scope>
    <source>
        <strain evidence="3 4">SIR-1</strain>
    </source>
</reference>
<dbReference type="InterPro" id="IPR036852">
    <property type="entry name" value="Peptidase_S8/S53_dom_sf"/>
</dbReference>
<comment type="caution">
    <text evidence="3">The sequence shown here is derived from an EMBL/GenBank/DDBJ whole genome shotgun (WGS) entry which is preliminary data.</text>
</comment>
<dbReference type="Gene3D" id="3.40.50.200">
    <property type="entry name" value="Peptidase S8/S53 domain"/>
    <property type="match status" value="1"/>
</dbReference>
<dbReference type="Proteomes" id="UP000005801">
    <property type="component" value="Unassembled WGS sequence"/>
</dbReference>
<dbReference type="GO" id="GO:0004252">
    <property type="term" value="F:serine-type endopeptidase activity"/>
    <property type="evidence" value="ECO:0007669"/>
    <property type="project" value="InterPro"/>
</dbReference>
<evidence type="ECO:0000313" key="4">
    <source>
        <dbReference type="Proteomes" id="UP000005801"/>
    </source>
</evidence>
<dbReference type="SUPFAM" id="SSF52743">
    <property type="entry name" value="Subtilisin-like"/>
    <property type="match status" value="1"/>
</dbReference>
<keyword evidence="4" id="KW-1185">Reference proteome</keyword>
<evidence type="ECO:0000256" key="1">
    <source>
        <dbReference type="SAM" id="MobiDB-lite"/>
    </source>
</evidence>